<dbReference type="Gene3D" id="3.40.50.2000">
    <property type="entry name" value="Glycogen Phosphorylase B"/>
    <property type="match status" value="1"/>
</dbReference>
<dbReference type="RefSeq" id="WP_115402942.1">
    <property type="nucleotide sequence ID" value="NZ_QPKV01000004.1"/>
</dbReference>
<dbReference type="OrthoDB" id="846071at2"/>
<gene>
    <name evidence="2" type="ORF">DU508_11410</name>
</gene>
<reference evidence="2 3" key="1">
    <citation type="submission" date="2018-07" db="EMBL/GenBank/DDBJ databases">
        <title>Pedobacter sp. nov., isolated from soil.</title>
        <authorList>
            <person name="Zhou L.Y."/>
            <person name="Du Z.J."/>
        </authorList>
    </citation>
    <scope>NUCLEOTIDE SEQUENCE [LARGE SCALE GENOMIC DNA]</scope>
    <source>
        <strain evidence="2 3">JDX94</strain>
    </source>
</reference>
<dbReference type="Proteomes" id="UP000253961">
    <property type="component" value="Unassembled WGS sequence"/>
</dbReference>
<evidence type="ECO:0000313" key="2">
    <source>
        <dbReference type="EMBL" id="RDC56211.1"/>
    </source>
</evidence>
<dbReference type="InterPro" id="IPR028098">
    <property type="entry name" value="Glyco_trans_4-like_N"/>
</dbReference>
<dbReference type="SUPFAM" id="SSF53756">
    <property type="entry name" value="UDP-Glycosyltransferase/glycogen phosphorylase"/>
    <property type="match status" value="1"/>
</dbReference>
<dbReference type="Pfam" id="PF13439">
    <property type="entry name" value="Glyco_transf_4"/>
    <property type="match status" value="1"/>
</dbReference>
<name>A0A369PU79_9SPHI</name>
<accession>A0A369PU79</accession>
<protein>
    <recommendedName>
        <fullName evidence="1">Glycosyltransferase subfamily 4-like N-terminal domain-containing protein</fullName>
    </recommendedName>
</protein>
<keyword evidence="3" id="KW-1185">Reference proteome</keyword>
<comment type="caution">
    <text evidence="2">The sequence shown here is derived from an EMBL/GenBank/DDBJ whole genome shotgun (WGS) entry which is preliminary data.</text>
</comment>
<dbReference type="AlphaFoldDB" id="A0A369PU79"/>
<dbReference type="EMBL" id="QPKV01000004">
    <property type="protein sequence ID" value="RDC56211.1"/>
    <property type="molecule type" value="Genomic_DNA"/>
</dbReference>
<proteinExistence type="predicted"/>
<organism evidence="2 3">
    <name type="scientific">Pedobacter chinensis</name>
    <dbReference type="NCBI Taxonomy" id="2282421"/>
    <lineage>
        <taxon>Bacteria</taxon>
        <taxon>Pseudomonadati</taxon>
        <taxon>Bacteroidota</taxon>
        <taxon>Sphingobacteriia</taxon>
        <taxon>Sphingobacteriales</taxon>
        <taxon>Sphingobacteriaceae</taxon>
        <taxon>Pedobacter</taxon>
    </lineage>
</organism>
<dbReference type="GO" id="GO:0016757">
    <property type="term" value="F:glycosyltransferase activity"/>
    <property type="evidence" value="ECO:0007669"/>
    <property type="project" value="UniProtKB-ARBA"/>
</dbReference>
<evidence type="ECO:0000313" key="3">
    <source>
        <dbReference type="Proteomes" id="UP000253961"/>
    </source>
</evidence>
<evidence type="ECO:0000259" key="1">
    <source>
        <dbReference type="Pfam" id="PF13439"/>
    </source>
</evidence>
<sequence>MRKLLIISPYFPPSNAADMQRIRTSLPYFEKFGWAAEVVCVNPKFSDLTKDKLLLHSVPKNIKIHLVNAFSKKITSKFGLGSIAIRSLLFYKNYVDRLLKKEKFDLIYFSTTQFPICILGKHWKEKFNIPYVIDMQDPWHSNYYQNKPKNERPKKYWFSYRLNKYLEPIALKSVDGLISVTKHYVDDLFQRYPIIKNVPFAIVPFGVNETDFKIADQYIQNQVIDLKDHKINIIYTGAVGDIMKESISFLCKTLAYLRQEQIHLYKKLHFYFIGTSYAPDNEGKATVLPIAKNHKVEDCVTERVTRIGYFDSLYLLKKANALMILGSDETSYNPSKIYTYISASKPLISIFKLDSPAVSAIENSGAGSVIKYTENGAMQKLISAFEQIIDHIPQVINRNSNHLKSYSAEKLTKKQCELFNQVIK</sequence>
<feature type="domain" description="Glycosyltransferase subfamily 4-like N-terminal" evidence="1">
    <location>
        <begin position="83"/>
        <end position="208"/>
    </location>
</feature>